<dbReference type="EMBL" id="MHLP01000021">
    <property type="protein sequence ID" value="OGZ12531.1"/>
    <property type="molecule type" value="Genomic_DNA"/>
</dbReference>
<dbReference type="AlphaFoldDB" id="A0A1G2DHU0"/>
<feature type="transmembrane region" description="Helical" evidence="1">
    <location>
        <begin position="76"/>
        <end position="100"/>
    </location>
</feature>
<evidence type="ECO:0000313" key="2">
    <source>
        <dbReference type="EMBL" id="OGZ12531.1"/>
    </source>
</evidence>
<gene>
    <name evidence="2" type="ORF">A2942_00260</name>
</gene>
<dbReference type="STRING" id="1798665.A2942_00260"/>
<organism evidence="2 3">
    <name type="scientific">Candidatus Lloydbacteria bacterium RIFCSPLOWO2_01_FULL_50_20</name>
    <dbReference type="NCBI Taxonomy" id="1798665"/>
    <lineage>
        <taxon>Bacteria</taxon>
        <taxon>Candidatus Lloydiibacteriota</taxon>
    </lineage>
</organism>
<keyword evidence="1" id="KW-0812">Transmembrane</keyword>
<evidence type="ECO:0008006" key="4">
    <source>
        <dbReference type="Google" id="ProtNLM"/>
    </source>
</evidence>
<feature type="transmembrane region" description="Helical" evidence="1">
    <location>
        <begin position="25"/>
        <end position="43"/>
    </location>
</feature>
<feature type="transmembrane region" description="Helical" evidence="1">
    <location>
        <begin position="50"/>
        <end position="70"/>
    </location>
</feature>
<evidence type="ECO:0000313" key="3">
    <source>
        <dbReference type="Proteomes" id="UP000178534"/>
    </source>
</evidence>
<protein>
    <recommendedName>
        <fullName evidence="4">SxtJ</fullName>
    </recommendedName>
</protein>
<accession>A0A1G2DHU0</accession>
<proteinExistence type="predicted"/>
<name>A0A1G2DHU0_9BACT</name>
<evidence type="ECO:0000256" key="1">
    <source>
        <dbReference type="SAM" id="Phobius"/>
    </source>
</evidence>
<keyword evidence="1" id="KW-0472">Membrane</keyword>
<comment type="caution">
    <text evidence="2">The sequence shown here is derived from an EMBL/GenBank/DDBJ whole genome shotgun (WGS) entry which is preliminary data.</text>
</comment>
<reference evidence="2 3" key="1">
    <citation type="journal article" date="2016" name="Nat. Commun.">
        <title>Thousands of microbial genomes shed light on interconnected biogeochemical processes in an aquifer system.</title>
        <authorList>
            <person name="Anantharaman K."/>
            <person name="Brown C.T."/>
            <person name="Hug L.A."/>
            <person name="Sharon I."/>
            <person name="Castelle C.J."/>
            <person name="Probst A.J."/>
            <person name="Thomas B.C."/>
            <person name="Singh A."/>
            <person name="Wilkins M.J."/>
            <person name="Karaoz U."/>
            <person name="Brodie E.L."/>
            <person name="Williams K.H."/>
            <person name="Hubbard S.S."/>
            <person name="Banfield J.F."/>
        </authorList>
    </citation>
    <scope>NUCLEOTIDE SEQUENCE [LARGE SCALE GENOMIC DNA]</scope>
</reference>
<sequence length="138" mass="15928">MKHIFQTMKEEFKAIDTNKRSLKKFGLLIGGVLLGLTFFVIIVKNGNIHLIIPIIALLFIGLGIFVPHTLKIFYQLWMGIAIILGVVVGNTLLTFFYFLVMTPIGPLKRFFRRSMLRKKESYWICASTFKKESLEQPF</sequence>
<keyword evidence="1" id="KW-1133">Transmembrane helix</keyword>
<dbReference type="Proteomes" id="UP000178534">
    <property type="component" value="Unassembled WGS sequence"/>
</dbReference>